<dbReference type="AlphaFoldDB" id="A0AAW0D810"/>
<gene>
    <name evidence="2" type="ORF">VNI00_006176</name>
</gene>
<sequence>MNLALRTIALWRERRPVVWMLIAAILGHWALAILVGTTSRASWRENSCQITNDHSLYIVGLYSYTMVFDLAVLCLTGYKLNFGRGSFQGSAIVQLLNLDGLLYFFIAFLANTVAVVFSALNLNPVMSVIANVPATMIATVVSCRSFRRLNILANQDTEPFLKPMPFSTAGFRRESNRANEYRTLTWLYVWRLSPKPVTTVKIIHQSKRLAPIANCPSPKLMLNK</sequence>
<organism evidence="2 3">
    <name type="scientific">Paramarasmius palmivorus</name>
    <dbReference type="NCBI Taxonomy" id="297713"/>
    <lineage>
        <taxon>Eukaryota</taxon>
        <taxon>Fungi</taxon>
        <taxon>Dikarya</taxon>
        <taxon>Basidiomycota</taxon>
        <taxon>Agaricomycotina</taxon>
        <taxon>Agaricomycetes</taxon>
        <taxon>Agaricomycetidae</taxon>
        <taxon>Agaricales</taxon>
        <taxon>Marasmiineae</taxon>
        <taxon>Marasmiaceae</taxon>
        <taxon>Paramarasmius</taxon>
    </lineage>
</organism>
<dbReference type="Proteomes" id="UP001383192">
    <property type="component" value="Unassembled WGS sequence"/>
</dbReference>
<reference evidence="2 3" key="1">
    <citation type="submission" date="2024-01" db="EMBL/GenBank/DDBJ databases">
        <title>A draft genome for a cacao thread blight-causing isolate of Paramarasmius palmivorus.</title>
        <authorList>
            <person name="Baruah I.K."/>
            <person name="Bukari Y."/>
            <person name="Amoako-Attah I."/>
            <person name="Meinhardt L.W."/>
            <person name="Bailey B.A."/>
            <person name="Cohen S.P."/>
        </authorList>
    </citation>
    <scope>NUCLEOTIDE SEQUENCE [LARGE SCALE GENOMIC DNA]</scope>
    <source>
        <strain evidence="2 3">GH-12</strain>
    </source>
</reference>
<evidence type="ECO:0000313" key="2">
    <source>
        <dbReference type="EMBL" id="KAK7047848.1"/>
    </source>
</evidence>
<name>A0AAW0D810_9AGAR</name>
<dbReference type="EMBL" id="JAYKXP010000018">
    <property type="protein sequence ID" value="KAK7047848.1"/>
    <property type="molecule type" value="Genomic_DNA"/>
</dbReference>
<evidence type="ECO:0000256" key="1">
    <source>
        <dbReference type="SAM" id="Phobius"/>
    </source>
</evidence>
<evidence type="ECO:0000313" key="3">
    <source>
        <dbReference type="Proteomes" id="UP001383192"/>
    </source>
</evidence>
<accession>A0AAW0D810</accession>
<comment type="caution">
    <text evidence="2">The sequence shown here is derived from an EMBL/GenBank/DDBJ whole genome shotgun (WGS) entry which is preliminary data.</text>
</comment>
<keyword evidence="1" id="KW-0472">Membrane</keyword>
<feature type="transmembrane region" description="Helical" evidence="1">
    <location>
        <begin position="56"/>
        <end position="80"/>
    </location>
</feature>
<feature type="transmembrane region" description="Helical" evidence="1">
    <location>
        <begin position="16"/>
        <end position="36"/>
    </location>
</feature>
<proteinExistence type="predicted"/>
<keyword evidence="1" id="KW-1133">Transmembrane helix</keyword>
<keyword evidence="1" id="KW-0812">Transmembrane</keyword>
<feature type="transmembrane region" description="Helical" evidence="1">
    <location>
        <begin position="101"/>
        <end position="119"/>
    </location>
</feature>
<protein>
    <submittedName>
        <fullName evidence="2">Uncharacterized protein</fullName>
    </submittedName>
</protein>
<keyword evidence="3" id="KW-1185">Reference proteome</keyword>